<gene>
    <name evidence="1" type="ORF">BCR44DRAFT_1443927</name>
</gene>
<accession>A0A1Y2H835</accession>
<comment type="caution">
    <text evidence="1">The sequence shown here is derived from an EMBL/GenBank/DDBJ whole genome shotgun (WGS) entry which is preliminary data.</text>
</comment>
<proteinExistence type="predicted"/>
<sequence>MRSEARGACSFVFNRFFLCHNRHFFPLPLPSVTPICHRVLPTSMAGQSAHLLLNKLT</sequence>
<reference evidence="1 2" key="1">
    <citation type="submission" date="2016-07" db="EMBL/GenBank/DDBJ databases">
        <title>Pervasive Adenine N6-methylation of Active Genes in Fungi.</title>
        <authorList>
            <consortium name="DOE Joint Genome Institute"/>
            <person name="Mondo S.J."/>
            <person name="Dannebaum R.O."/>
            <person name="Kuo R.C."/>
            <person name="Labutti K."/>
            <person name="Haridas S."/>
            <person name="Kuo A."/>
            <person name="Salamov A."/>
            <person name="Ahrendt S.R."/>
            <person name="Lipzen A."/>
            <person name="Sullivan W."/>
            <person name="Andreopoulos W.B."/>
            <person name="Clum A."/>
            <person name="Lindquist E."/>
            <person name="Daum C."/>
            <person name="Ramamoorthy G.K."/>
            <person name="Gryganskyi A."/>
            <person name="Culley D."/>
            <person name="Magnuson J.K."/>
            <person name="James T.Y."/>
            <person name="O'Malley M.A."/>
            <person name="Stajich J.E."/>
            <person name="Spatafora J.W."/>
            <person name="Visel A."/>
            <person name="Grigoriev I.V."/>
        </authorList>
    </citation>
    <scope>NUCLEOTIDE SEQUENCE [LARGE SCALE GENOMIC DNA]</scope>
    <source>
        <strain evidence="1 2">PL171</strain>
    </source>
</reference>
<name>A0A1Y2H835_9FUNG</name>
<dbReference type="AlphaFoldDB" id="A0A1Y2H835"/>
<dbReference type="EMBL" id="MCFL01000075">
    <property type="protein sequence ID" value="ORZ30740.1"/>
    <property type="molecule type" value="Genomic_DNA"/>
</dbReference>
<evidence type="ECO:0000313" key="2">
    <source>
        <dbReference type="Proteomes" id="UP000193411"/>
    </source>
</evidence>
<organism evidence="1 2">
    <name type="scientific">Catenaria anguillulae PL171</name>
    <dbReference type="NCBI Taxonomy" id="765915"/>
    <lineage>
        <taxon>Eukaryota</taxon>
        <taxon>Fungi</taxon>
        <taxon>Fungi incertae sedis</taxon>
        <taxon>Blastocladiomycota</taxon>
        <taxon>Blastocladiomycetes</taxon>
        <taxon>Blastocladiales</taxon>
        <taxon>Catenariaceae</taxon>
        <taxon>Catenaria</taxon>
    </lineage>
</organism>
<keyword evidence="2" id="KW-1185">Reference proteome</keyword>
<dbReference type="Proteomes" id="UP000193411">
    <property type="component" value="Unassembled WGS sequence"/>
</dbReference>
<evidence type="ECO:0000313" key="1">
    <source>
        <dbReference type="EMBL" id="ORZ30740.1"/>
    </source>
</evidence>
<protein>
    <submittedName>
        <fullName evidence="1">Uncharacterized protein</fullName>
    </submittedName>
</protein>